<evidence type="ECO:0000313" key="2">
    <source>
        <dbReference type="EMBL" id="GBP31050.1"/>
    </source>
</evidence>
<accession>A0A4C1UXS3</accession>
<sequence length="162" mass="16378">MSKHNLVEFHPEIHNSACFIAYPMEGAPKSYATSPLPLIAVIVPLAVNTISTISMAGVLLSYASCAIFCHVGNASVAPSKLQVATGGGDNLLPGGPCSRLPVVIPIASILQESGPESPGGAGGAGIKLESAYYGYGSPAPPAFDAPPDRATPSAMLVGPCFS</sequence>
<name>A0A4C1UXS3_EUMVA</name>
<gene>
    <name evidence="2" type="ORF">EVAR_77345_1</name>
</gene>
<proteinExistence type="predicted"/>
<keyword evidence="1" id="KW-0812">Transmembrane</keyword>
<organism evidence="2 3">
    <name type="scientific">Eumeta variegata</name>
    <name type="common">Bagworm moth</name>
    <name type="synonym">Eumeta japonica</name>
    <dbReference type="NCBI Taxonomy" id="151549"/>
    <lineage>
        <taxon>Eukaryota</taxon>
        <taxon>Metazoa</taxon>
        <taxon>Ecdysozoa</taxon>
        <taxon>Arthropoda</taxon>
        <taxon>Hexapoda</taxon>
        <taxon>Insecta</taxon>
        <taxon>Pterygota</taxon>
        <taxon>Neoptera</taxon>
        <taxon>Endopterygota</taxon>
        <taxon>Lepidoptera</taxon>
        <taxon>Glossata</taxon>
        <taxon>Ditrysia</taxon>
        <taxon>Tineoidea</taxon>
        <taxon>Psychidae</taxon>
        <taxon>Oiketicinae</taxon>
        <taxon>Eumeta</taxon>
    </lineage>
</organism>
<feature type="transmembrane region" description="Helical" evidence="1">
    <location>
        <begin position="38"/>
        <end position="60"/>
    </location>
</feature>
<protein>
    <submittedName>
        <fullName evidence="2">Uncharacterized protein</fullName>
    </submittedName>
</protein>
<dbReference type="EMBL" id="BGZK01000241">
    <property type="protein sequence ID" value="GBP31050.1"/>
    <property type="molecule type" value="Genomic_DNA"/>
</dbReference>
<reference evidence="2 3" key="1">
    <citation type="journal article" date="2019" name="Commun. Biol.">
        <title>The bagworm genome reveals a unique fibroin gene that provides high tensile strength.</title>
        <authorList>
            <person name="Kono N."/>
            <person name="Nakamura H."/>
            <person name="Ohtoshi R."/>
            <person name="Tomita M."/>
            <person name="Numata K."/>
            <person name="Arakawa K."/>
        </authorList>
    </citation>
    <scope>NUCLEOTIDE SEQUENCE [LARGE SCALE GENOMIC DNA]</scope>
</reference>
<keyword evidence="1" id="KW-0472">Membrane</keyword>
<comment type="caution">
    <text evidence="2">The sequence shown here is derived from an EMBL/GenBank/DDBJ whole genome shotgun (WGS) entry which is preliminary data.</text>
</comment>
<dbReference type="Proteomes" id="UP000299102">
    <property type="component" value="Unassembled WGS sequence"/>
</dbReference>
<keyword evidence="3" id="KW-1185">Reference proteome</keyword>
<keyword evidence="1" id="KW-1133">Transmembrane helix</keyword>
<evidence type="ECO:0000313" key="3">
    <source>
        <dbReference type="Proteomes" id="UP000299102"/>
    </source>
</evidence>
<dbReference type="AlphaFoldDB" id="A0A4C1UXS3"/>
<evidence type="ECO:0000256" key="1">
    <source>
        <dbReference type="SAM" id="Phobius"/>
    </source>
</evidence>